<gene>
    <name evidence="4" type="ORF">ACFL27_14970</name>
</gene>
<reference evidence="4 5" key="1">
    <citation type="submission" date="2024-09" db="EMBL/GenBank/DDBJ databases">
        <title>Laminarin stimulates single cell rates of sulfate reduction while oxygen inhibits transcriptomic activity in coastal marine sediment.</title>
        <authorList>
            <person name="Lindsay M."/>
            <person name="Orcutt B."/>
            <person name="Emerson D."/>
            <person name="Stepanauskas R."/>
            <person name="D'Angelo T."/>
        </authorList>
    </citation>
    <scope>NUCLEOTIDE SEQUENCE [LARGE SCALE GENOMIC DNA]</scope>
    <source>
        <strain evidence="4">SAG AM-311-K15</strain>
    </source>
</reference>
<dbReference type="EMBL" id="JBHPBY010000194">
    <property type="protein sequence ID" value="MFC1851496.1"/>
    <property type="molecule type" value="Genomic_DNA"/>
</dbReference>
<evidence type="ECO:0000256" key="2">
    <source>
        <dbReference type="SAM" id="MobiDB-lite"/>
    </source>
</evidence>
<comment type="similarity">
    <text evidence="1">Belongs to the TolB family.</text>
</comment>
<name>A0ABV6YZ69_UNCC1</name>
<feature type="transmembrane region" description="Helical" evidence="3">
    <location>
        <begin position="7"/>
        <end position="25"/>
    </location>
</feature>
<keyword evidence="3" id="KW-1133">Transmembrane helix</keyword>
<evidence type="ECO:0000313" key="5">
    <source>
        <dbReference type="Proteomes" id="UP001594351"/>
    </source>
</evidence>
<keyword evidence="5" id="KW-1185">Reference proteome</keyword>
<dbReference type="Pfam" id="PF07676">
    <property type="entry name" value="PD40"/>
    <property type="match status" value="2"/>
</dbReference>
<dbReference type="Proteomes" id="UP001594351">
    <property type="component" value="Unassembled WGS sequence"/>
</dbReference>
<comment type="caution">
    <text evidence="4">The sequence shown here is derived from an EMBL/GenBank/DDBJ whole genome shotgun (WGS) entry which is preliminary data.</text>
</comment>
<feature type="region of interest" description="Disordered" evidence="2">
    <location>
        <begin position="36"/>
        <end position="56"/>
    </location>
</feature>
<dbReference type="PANTHER" id="PTHR36842">
    <property type="entry name" value="PROTEIN TOLB HOMOLOG"/>
    <property type="match status" value="1"/>
</dbReference>
<sequence>MEPKKYIYFVITVWLTCLLICFLVFSCADDDDTDDGNNNGSSATPTPTPGSTGNDKIYYNRSTVSGGVLYSNIYAMNIDGSDKRQLTNMFPYTALDPALSNDGQSLAFTSNFESFKSVNYYDIFTLQLSDQTLKRITGNEYIQVNNTGKVNVTVNDKTNYGMNPSAIMVSYQGCDNFKTLNSNWKVTLNNVPAGNTWVKVVFNRHIGGYKTVTVPVGGTTSVSFKLNEGNFLASQAAWFFDGSKIAGVSGYAYYAKNSVPPEQGFDKIGVWASDGSFVDDLQNGTGYDLNPVFSPGGNYLAYSRGPITRESIVLVPGNNLNGSKQVIAEGGYDTSTIISYGYTMPDWSPQGNTIACTYTLTNANGDLNGNIVLINRDGSGSPVAVTAVASNALATSADFNHDGTWITYTLITSKGTTLNVLDILALNFTSDIYIVPSTGGTPTRVTTDGVSGSSCW</sequence>
<organism evidence="4 5">
    <name type="scientific">candidate division CSSED10-310 bacterium</name>
    <dbReference type="NCBI Taxonomy" id="2855610"/>
    <lineage>
        <taxon>Bacteria</taxon>
        <taxon>Bacteria division CSSED10-310</taxon>
    </lineage>
</organism>
<dbReference type="PROSITE" id="PS51257">
    <property type="entry name" value="PROKAR_LIPOPROTEIN"/>
    <property type="match status" value="1"/>
</dbReference>
<dbReference type="SUPFAM" id="SSF69322">
    <property type="entry name" value="Tricorn protease domain 2"/>
    <property type="match status" value="1"/>
</dbReference>
<evidence type="ECO:0000256" key="1">
    <source>
        <dbReference type="ARBA" id="ARBA00009820"/>
    </source>
</evidence>
<proteinExistence type="inferred from homology"/>
<evidence type="ECO:0000256" key="3">
    <source>
        <dbReference type="SAM" id="Phobius"/>
    </source>
</evidence>
<keyword evidence="3" id="KW-0472">Membrane</keyword>
<evidence type="ECO:0000313" key="4">
    <source>
        <dbReference type="EMBL" id="MFC1851496.1"/>
    </source>
</evidence>
<dbReference type="InterPro" id="IPR011659">
    <property type="entry name" value="WD40"/>
</dbReference>
<dbReference type="Gene3D" id="2.120.10.30">
    <property type="entry name" value="TolB, C-terminal domain"/>
    <property type="match status" value="2"/>
</dbReference>
<accession>A0ABV6YZ69</accession>
<dbReference type="InterPro" id="IPR011042">
    <property type="entry name" value="6-blade_b-propeller_TolB-like"/>
</dbReference>
<feature type="compositionally biased region" description="Low complexity" evidence="2">
    <location>
        <begin position="36"/>
        <end position="54"/>
    </location>
</feature>
<protein>
    <submittedName>
        <fullName evidence="4">Uncharacterized protein</fullName>
    </submittedName>
</protein>
<keyword evidence="3" id="KW-0812">Transmembrane</keyword>